<accession>A0A7J7IXB2</accession>
<dbReference type="SUPFAM" id="SSF52540">
    <property type="entry name" value="P-loop containing nucleoside triphosphate hydrolases"/>
    <property type="match status" value="1"/>
</dbReference>
<name>A0A7J7IXB2_BUGNE</name>
<dbReference type="GO" id="GO:0003924">
    <property type="term" value="F:GTPase activity"/>
    <property type="evidence" value="ECO:0007669"/>
    <property type="project" value="InterPro"/>
</dbReference>
<protein>
    <submittedName>
        <fullName evidence="1">Uncharacterized protein</fullName>
    </submittedName>
</protein>
<dbReference type="Pfam" id="PF00071">
    <property type="entry name" value="Ras"/>
    <property type="match status" value="1"/>
</dbReference>
<dbReference type="SMART" id="SM00173">
    <property type="entry name" value="RAS"/>
    <property type="match status" value="1"/>
</dbReference>
<dbReference type="EMBL" id="VXIV02003294">
    <property type="protein sequence ID" value="KAF6018559.1"/>
    <property type="molecule type" value="Genomic_DNA"/>
</dbReference>
<dbReference type="OrthoDB" id="299781at2759"/>
<dbReference type="SMART" id="SM00175">
    <property type="entry name" value="RAB"/>
    <property type="match status" value="1"/>
</dbReference>
<dbReference type="PROSITE" id="PS51419">
    <property type="entry name" value="RAB"/>
    <property type="match status" value="1"/>
</dbReference>
<dbReference type="InterPro" id="IPR052661">
    <property type="entry name" value="Ras-like_GTPase_Reg"/>
</dbReference>
<comment type="caution">
    <text evidence="1">The sequence shown here is derived from an EMBL/GenBank/DDBJ whole genome shotgun (WGS) entry which is preliminary data.</text>
</comment>
<dbReference type="GO" id="GO:0005525">
    <property type="term" value="F:GTP binding"/>
    <property type="evidence" value="ECO:0007669"/>
    <property type="project" value="InterPro"/>
</dbReference>
<evidence type="ECO:0000313" key="2">
    <source>
        <dbReference type="Proteomes" id="UP000593567"/>
    </source>
</evidence>
<gene>
    <name evidence="1" type="ORF">EB796_023139</name>
</gene>
<dbReference type="Proteomes" id="UP000593567">
    <property type="component" value="Unassembled WGS sequence"/>
</dbReference>
<dbReference type="AlphaFoldDB" id="A0A7J7IXB2"/>
<dbReference type="SMART" id="SM00174">
    <property type="entry name" value="RHO"/>
    <property type="match status" value="1"/>
</dbReference>
<dbReference type="PANTHER" id="PTHR46350">
    <property type="entry name" value="RAS LIKE FAMILY 10 MEMBER B-RELATED"/>
    <property type="match status" value="1"/>
</dbReference>
<dbReference type="PRINTS" id="PR00449">
    <property type="entry name" value="RASTRNSFRMNG"/>
</dbReference>
<dbReference type="InterPro" id="IPR027417">
    <property type="entry name" value="P-loop_NTPase"/>
</dbReference>
<dbReference type="PANTHER" id="PTHR46350:SF2">
    <property type="entry name" value="RAS LIKE FAMILY 10 MEMBER B"/>
    <property type="match status" value="1"/>
</dbReference>
<evidence type="ECO:0000313" key="1">
    <source>
        <dbReference type="EMBL" id="KAF6018559.1"/>
    </source>
</evidence>
<dbReference type="Gene3D" id="3.40.50.300">
    <property type="entry name" value="P-loop containing nucleotide triphosphate hydrolases"/>
    <property type="match status" value="1"/>
</dbReference>
<reference evidence="1" key="1">
    <citation type="submission" date="2020-06" db="EMBL/GenBank/DDBJ databases">
        <title>Draft genome of Bugula neritina, a colonial animal packing powerful symbionts and potential medicines.</title>
        <authorList>
            <person name="Rayko M."/>
        </authorList>
    </citation>
    <scope>NUCLEOTIDE SEQUENCE [LARGE SCALE GENOMIC DNA]</scope>
    <source>
        <strain evidence="1">Kwan_BN1</strain>
    </source>
</reference>
<sequence length="259" mass="29900">MQQREQRDSDKRRHVRYQLVNMESMASYTNINPTNDNDCMQGSIENMETCAKRRDSDEEEGMREYSIAFLGSCQVGKTSIIQQFLHHNIDNAYTPSTTVKKYHKAVFMDGKIYDLTLRDCPGVTSFPESPLAEFSTYKGYGMHNSQVIVLVYDTSNEDTFNYVRSLKDQILKYKSNPLIVVVGNKQDLAADQRVARTDAQQIVKGWKCPLVFCSAKYNWHIINLFTEILKVIECQADAKKEDAHRYSSHFINFNRCKVS</sequence>
<keyword evidence="2" id="KW-1185">Reference proteome</keyword>
<dbReference type="InterPro" id="IPR001806">
    <property type="entry name" value="Small_GTPase"/>
</dbReference>
<proteinExistence type="predicted"/>
<dbReference type="PROSITE" id="PS51421">
    <property type="entry name" value="RAS"/>
    <property type="match status" value="1"/>
</dbReference>
<organism evidence="1 2">
    <name type="scientific">Bugula neritina</name>
    <name type="common">Brown bryozoan</name>
    <name type="synonym">Sertularia neritina</name>
    <dbReference type="NCBI Taxonomy" id="10212"/>
    <lineage>
        <taxon>Eukaryota</taxon>
        <taxon>Metazoa</taxon>
        <taxon>Spiralia</taxon>
        <taxon>Lophotrochozoa</taxon>
        <taxon>Bryozoa</taxon>
        <taxon>Gymnolaemata</taxon>
        <taxon>Cheilostomatida</taxon>
        <taxon>Flustrina</taxon>
        <taxon>Buguloidea</taxon>
        <taxon>Bugulidae</taxon>
        <taxon>Bugula</taxon>
    </lineage>
</organism>